<keyword evidence="6 11" id="KW-0812">Transmembrane</keyword>
<dbReference type="SMART" id="SM00304">
    <property type="entry name" value="HAMP"/>
    <property type="match status" value="1"/>
</dbReference>
<dbReference type="KEGG" id="fau:Fraau_0778"/>
<protein>
    <recommendedName>
        <fullName evidence="3">histidine kinase</fullName>
        <ecNumber evidence="3">2.7.13.3</ecNumber>
    </recommendedName>
</protein>
<gene>
    <name evidence="14" type="ordered locus">Fraau_0778</name>
</gene>
<feature type="domain" description="HAMP" evidence="13">
    <location>
        <begin position="179"/>
        <end position="232"/>
    </location>
</feature>
<dbReference type="InterPro" id="IPR050428">
    <property type="entry name" value="TCS_sensor_his_kinase"/>
</dbReference>
<comment type="subcellular location">
    <subcellularLocation>
        <location evidence="2">Membrane</location>
    </subcellularLocation>
</comment>
<dbReference type="Pfam" id="PF02518">
    <property type="entry name" value="HATPase_c"/>
    <property type="match status" value="1"/>
</dbReference>
<dbReference type="SMART" id="SM00388">
    <property type="entry name" value="HisKA"/>
    <property type="match status" value="1"/>
</dbReference>
<evidence type="ECO:0000256" key="5">
    <source>
        <dbReference type="ARBA" id="ARBA00022679"/>
    </source>
</evidence>
<evidence type="ECO:0000256" key="4">
    <source>
        <dbReference type="ARBA" id="ARBA00022553"/>
    </source>
</evidence>
<dbReference type="STRING" id="767434.Fraau_0778"/>
<dbReference type="PROSITE" id="PS50885">
    <property type="entry name" value="HAMP"/>
    <property type="match status" value="1"/>
</dbReference>
<evidence type="ECO:0000256" key="1">
    <source>
        <dbReference type="ARBA" id="ARBA00000085"/>
    </source>
</evidence>
<dbReference type="Gene3D" id="6.10.340.10">
    <property type="match status" value="1"/>
</dbReference>
<evidence type="ECO:0000256" key="6">
    <source>
        <dbReference type="ARBA" id="ARBA00022692"/>
    </source>
</evidence>
<accession>H8KZW8</accession>
<dbReference type="HOGENOM" id="CLU_000445_89_6_6"/>
<dbReference type="GO" id="GO:0005886">
    <property type="term" value="C:plasma membrane"/>
    <property type="evidence" value="ECO:0007669"/>
    <property type="project" value="TreeGrafter"/>
</dbReference>
<dbReference type="InterPro" id="IPR003594">
    <property type="entry name" value="HATPase_dom"/>
</dbReference>
<reference evidence="14" key="1">
    <citation type="submission" date="2012-02" db="EMBL/GenBank/DDBJ databases">
        <title>The complete genome of Frateuria aurantia DSM 6220.</title>
        <authorList>
            <consortium name="US DOE Joint Genome Institute (JGI-PGF)"/>
            <person name="Lucas S."/>
            <person name="Copeland A."/>
            <person name="Lapidus A."/>
            <person name="Glavina del Rio T."/>
            <person name="Dalin E."/>
            <person name="Tice H."/>
            <person name="Bruce D."/>
            <person name="Goodwin L."/>
            <person name="Pitluck S."/>
            <person name="Peters L."/>
            <person name="Ovchinnikova G."/>
            <person name="Teshima H."/>
            <person name="Kyrpides N."/>
            <person name="Mavromatis K."/>
            <person name="Ivanova N."/>
            <person name="Brettin T."/>
            <person name="Detter J.C."/>
            <person name="Han C."/>
            <person name="Larimer F."/>
            <person name="Land M."/>
            <person name="Hauser L."/>
            <person name="Markowitz V."/>
            <person name="Cheng J.-F."/>
            <person name="Hugenholtz P."/>
            <person name="Woyke T."/>
            <person name="Wu D."/>
            <person name="Brambilla E."/>
            <person name="Klenk H.-P."/>
            <person name="Eisen J.A."/>
        </authorList>
    </citation>
    <scope>NUCLEOTIDE SEQUENCE</scope>
    <source>
        <strain evidence="14">DSM 6220</strain>
    </source>
</reference>
<evidence type="ECO:0000256" key="3">
    <source>
        <dbReference type="ARBA" id="ARBA00012438"/>
    </source>
</evidence>
<keyword evidence="7 14" id="KW-0418">Kinase</keyword>
<proteinExistence type="predicted"/>
<dbReference type="SMART" id="SM00387">
    <property type="entry name" value="HATPase_c"/>
    <property type="match status" value="1"/>
</dbReference>
<dbReference type="PROSITE" id="PS50109">
    <property type="entry name" value="HIS_KIN"/>
    <property type="match status" value="1"/>
</dbReference>
<sequence length="457" mass="50823">MSEYWRTSISRVVLSYGIFFTIWAVCLLNLLHWSTAHYLSEETDRNLRHQVRYLANLDRQRMLTSLDDYVALQSREFNSWGLFDSGGHPLYGNVGRLPGEIEVDGPVHSFSTDNHIHVWYGPGIEVRAIARRLNDGDILLLAHDTSVISRVGAIIHDALWWGLLLTLVPGVLGGYWMGRGAIHRLRVLEQAILPLRRGELGQRLPVSPRGDELDQLADIVNDTLAEVERLMGEVKGVCDSIAHDLRTPLTRLRALLYRLEQGEREPERIEMVENCVAETDALLARFRALLRISELEDRHRRAGFVMVDLGELLSRVHDLYAPLAEDKSLDMSLELVDVPPVQGDPGLMLEAIGNLVSNAIKFTPLHGKVRLQLGVDRAGAPCITIHDTGPGIPEAQRASVLQRFYRAESTQSVEGHGLGLSIVAAITKLHGFRLEIGGHEGGAMICIRCLAAPARSA</sequence>
<dbReference type="InterPro" id="IPR003660">
    <property type="entry name" value="HAMP_dom"/>
</dbReference>
<dbReference type="InterPro" id="IPR003661">
    <property type="entry name" value="HisK_dim/P_dom"/>
</dbReference>
<name>H8KZW8_FRAAD</name>
<dbReference type="Gene3D" id="3.30.565.10">
    <property type="entry name" value="Histidine kinase-like ATPase, C-terminal domain"/>
    <property type="match status" value="1"/>
</dbReference>
<evidence type="ECO:0000256" key="7">
    <source>
        <dbReference type="ARBA" id="ARBA00022777"/>
    </source>
</evidence>
<evidence type="ECO:0000256" key="10">
    <source>
        <dbReference type="ARBA" id="ARBA00023136"/>
    </source>
</evidence>
<keyword evidence="9" id="KW-0902">Two-component regulatory system</keyword>
<keyword evidence="10 11" id="KW-0472">Membrane</keyword>
<dbReference type="GO" id="GO:0000155">
    <property type="term" value="F:phosphorelay sensor kinase activity"/>
    <property type="evidence" value="ECO:0007669"/>
    <property type="project" value="InterPro"/>
</dbReference>
<keyword evidence="5" id="KW-0808">Transferase</keyword>
<feature type="transmembrane region" description="Helical" evidence="11">
    <location>
        <begin position="12"/>
        <end position="31"/>
    </location>
</feature>
<dbReference type="PANTHER" id="PTHR45436:SF8">
    <property type="entry name" value="HISTIDINE KINASE"/>
    <property type="match status" value="1"/>
</dbReference>
<dbReference type="InterPro" id="IPR004358">
    <property type="entry name" value="Sig_transdc_His_kin-like_C"/>
</dbReference>
<dbReference type="AlphaFoldDB" id="H8KZW8"/>
<comment type="catalytic activity">
    <reaction evidence="1">
        <text>ATP + protein L-histidine = ADP + protein N-phospho-L-histidine.</text>
        <dbReference type="EC" id="2.7.13.3"/>
    </reaction>
</comment>
<dbReference type="EC" id="2.7.13.3" evidence="3"/>
<keyword evidence="4" id="KW-0597">Phosphoprotein</keyword>
<dbReference type="OrthoDB" id="9809766at2"/>
<dbReference type="Proteomes" id="UP000005234">
    <property type="component" value="Chromosome"/>
</dbReference>
<dbReference type="Gene3D" id="1.10.287.130">
    <property type="match status" value="1"/>
</dbReference>
<dbReference type="EMBL" id="CP003350">
    <property type="protein sequence ID" value="AFC85249.1"/>
    <property type="molecule type" value="Genomic_DNA"/>
</dbReference>
<dbReference type="InterPro" id="IPR005467">
    <property type="entry name" value="His_kinase_dom"/>
</dbReference>
<keyword evidence="15" id="KW-1185">Reference proteome</keyword>
<evidence type="ECO:0000256" key="2">
    <source>
        <dbReference type="ARBA" id="ARBA00004370"/>
    </source>
</evidence>
<dbReference type="InterPro" id="IPR036890">
    <property type="entry name" value="HATPase_C_sf"/>
</dbReference>
<evidence type="ECO:0000313" key="15">
    <source>
        <dbReference type="Proteomes" id="UP000005234"/>
    </source>
</evidence>
<evidence type="ECO:0000256" key="8">
    <source>
        <dbReference type="ARBA" id="ARBA00022989"/>
    </source>
</evidence>
<keyword evidence="8 11" id="KW-1133">Transmembrane helix</keyword>
<dbReference type="RefSeq" id="WP_014402255.1">
    <property type="nucleotide sequence ID" value="NC_017033.1"/>
</dbReference>
<dbReference type="SUPFAM" id="SSF47384">
    <property type="entry name" value="Homodimeric domain of signal transducing histidine kinase"/>
    <property type="match status" value="1"/>
</dbReference>
<evidence type="ECO:0000256" key="9">
    <source>
        <dbReference type="ARBA" id="ARBA00023012"/>
    </source>
</evidence>
<dbReference type="CDD" id="cd00082">
    <property type="entry name" value="HisKA"/>
    <property type="match status" value="1"/>
</dbReference>
<dbReference type="SUPFAM" id="SSF55874">
    <property type="entry name" value="ATPase domain of HSP90 chaperone/DNA topoisomerase II/histidine kinase"/>
    <property type="match status" value="1"/>
</dbReference>
<dbReference type="InterPro" id="IPR036097">
    <property type="entry name" value="HisK_dim/P_sf"/>
</dbReference>
<dbReference type="Pfam" id="PF00672">
    <property type="entry name" value="HAMP"/>
    <property type="match status" value="1"/>
</dbReference>
<evidence type="ECO:0000256" key="11">
    <source>
        <dbReference type="SAM" id="Phobius"/>
    </source>
</evidence>
<organism evidence="14 15">
    <name type="scientific">Frateuria aurantia (strain ATCC 33424 / DSM 6220 / KCTC 2777 / LMG 1558 / NBRC 3245 / NCIMB 13370)</name>
    <name type="common">Acetobacter aurantius</name>
    <dbReference type="NCBI Taxonomy" id="767434"/>
    <lineage>
        <taxon>Bacteria</taxon>
        <taxon>Pseudomonadati</taxon>
        <taxon>Pseudomonadota</taxon>
        <taxon>Gammaproteobacteria</taxon>
        <taxon>Lysobacterales</taxon>
        <taxon>Rhodanobacteraceae</taxon>
        <taxon>Frateuria</taxon>
    </lineage>
</organism>
<dbReference type="CDD" id="cd06225">
    <property type="entry name" value="HAMP"/>
    <property type="match status" value="1"/>
</dbReference>
<dbReference type="eggNOG" id="COG2205">
    <property type="taxonomic scope" value="Bacteria"/>
</dbReference>
<evidence type="ECO:0000259" key="12">
    <source>
        <dbReference type="PROSITE" id="PS50109"/>
    </source>
</evidence>
<evidence type="ECO:0000259" key="13">
    <source>
        <dbReference type="PROSITE" id="PS50885"/>
    </source>
</evidence>
<dbReference type="PRINTS" id="PR00344">
    <property type="entry name" value="BCTRLSENSOR"/>
</dbReference>
<evidence type="ECO:0000313" key="14">
    <source>
        <dbReference type="EMBL" id="AFC85249.1"/>
    </source>
</evidence>
<feature type="domain" description="Histidine kinase" evidence="12">
    <location>
        <begin position="240"/>
        <end position="453"/>
    </location>
</feature>
<dbReference type="PANTHER" id="PTHR45436">
    <property type="entry name" value="SENSOR HISTIDINE KINASE YKOH"/>
    <property type="match status" value="1"/>
</dbReference>